<dbReference type="InterPro" id="IPR011008">
    <property type="entry name" value="Dimeric_a/b-barrel"/>
</dbReference>
<dbReference type="Proteomes" id="UP001500929">
    <property type="component" value="Unassembled WGS sequence"/>
</dbReference>
<dbReference type="PROSITE" id="PS51725">
    <property type="entry name" value="ABM"/>
    <property type="match status" value="1"/>
</dbReference>
<dbReference type="Pfam" id="PF03992">
    <property type="entry name" value="ABM"/>
    <property type="match status" value="1"/>
</dbReference>
<keyword evidence="2" id="KW-0503">Monooxygenase</keyword>
<dbReference type="InterPro" id="IPR007138">
    <property type="entry name" value="ABM_dom"/>
</dbReference>
<evidence type="ECO:0000313" key="3">
    <source>
        <dbReference type="Proteomes" id="UP001500929"/>
    </source>
</evidence>
<dbReference type="SUPFAM" id="SSF54909">
    <property type="entry name" value="Dimeric alpha+beta barrel"/>
    <property type="match status" value="1"/>
</dbReference>
<keyword evidence="3" id="KW-1185">Reference proteome</keyword>
<comment type="caution">
    <text evidence="2">The sequence shown here is derived from an EMBL/GenBank/DDBJ whole genome shotgun (WGS) entry which is preliminary data.</text>
</comment>
<organism evidence="2 3">
    <name type="scientific">Herbiconiux moechotypicola</name>
    <dbReference type="NCBI Taxonomy" id="637393"/>
    <lineage>
        <taxon>Bacteria</taxon>
        <taxon>Bacillati</taxon>
        <taxon>Actinomycetota</taxon>
        <taxon>Actinomycetes</taxon>
        <taxon>Micrococcales</taxon>
        <taxon>Microbacteriaceae</taxon>
        <taxon>Herbiconiux</taxon>
    </lineage>
</organism>
<feature type="domain" description="ABM" evidence="1">
    <location>
        <begin position="8"/>
        <end position="96"/>
    </location>
</feature>
<gene>
    <name evidence="2" type="ORF">GCM10009851_21080</name>
</gene>
<sequence length="103" mass="11262">MATVGDEVLSVFEFRVSADAVESAPAIVRETLKATRSRPGCLGVEVTVDVDDPAHYVVAERWESLAADDAYRAWRQSPEGVSPLRPILAGPPSLTRAWVREQL</sequence>
<protein>
    <submittedName>
        <fullName evidence="2">Antibiotic biosynthesis monooxygenase</fullName>
    </submittedName>
</protein>
<reference evidence="3" key="1">
    <citation type="journal article" date="2019" name="Int. J. Syst. Evol. Microbiol.">
        <title>The Global Catalogue of Microorganisms (GCM) 10K type strain sequencing project: providing services to taxonomists for standard genome sequencing and annotation.</title>
        <authorList>
            <consortium name="The Broad Institute Genomics Platform"/>
            <consortium name="The Broad Institute Genome Sequencing Center for Infectious Disease"/>
            <person name="Wu L."/>
            <person name="Ma J."/>
        </authorList>
    </citation>
    <scope>NUCLEOTIDE SEQUENCE [LARGE SCALE GENOMIC DNA]</scope>
    <source>
        <strain evidence="3">JCM 16117</strain>
    </source>
</reference>
<proteinExistence type="predicted"/>
<dbReference type="EMBL" id="BAAAQY010000005">
    <property type="protein sequence ID" value="GAA2235852.1"/>
    <property type="molecule type" value="Genomic_DNA"/>
</dbReference>
<dbReference type="GO" id="GO:0004497">
    <property type="term" value="F:monooxygenase activity"/>
    <property type="evidence" value="ECO:0007669"/>
    <property type="project" value="UniProtKB-KW"/>
</dbReference>
<name>A0ABP5QJT6_9MICO</name>
<accession>A0ABP5QJT6</accession>
<evidence type="ECO:0000259" key="1">
    <source>
        <dbReference type="PROSITE" id="PS51725"/>
    </source>
</evidence>
<dbReference type="Gene3D" id="3.30.70.100">
    <property type="match status" value="1"/>
</dbReference>
<evidence type="ECO:0000313" key="2">
    <source>
        <dbReference type="EMBL" id="GAA2235852.1"/>
    </source>
</evidence>
<keyword evidence="2" id="KW-0560">Oxidoreductase</keyword>
<dbReference type="RefSeq" id="WP_259479581.1">
    <property type="nucleotide sequence ID" value="NZ_BAAAQY010000005.1"/>
</dbReference>